<evidence type="ECO:0000313" key="22">
    <source>
        <dbReference type="Proteomes" id="UP001443914"/>
    </source>
</evidence>
<evidence type="ECO:0000256" key="9">
    <source>
        <dbReference type="ARBA" id="ARBA00022737"/>
    </source>
</evidence>
<dbReference type="SUPFAM" id="SSF56112">
    <property type="entry name" value="Protein kinase-like (PK-like)"/>
    <property type="match status" value="1"/>
</dbReference>
<evidence type="ECO:0000256" key="3">
    <source>
        <dbReference type="ARBA" id="ARBA00010217"/>
    </source>
</evidence>
<dbReference type="InterPro" id="IPR011009">
    <property type="entry name" value="Kinase-like_dom_sf"/>
</dbReference>
<evidence type="ECO:0000256" key="13">
    <source>
        <dbReference type="ARBA" id="ARBA00022989"/>
    </source>
</evidence>
<evidence type="ECO:0000259" key="20">
    <source>
        <dbReference type="PROSITE" id="PS51473"/>
    </source>
</evidence>
<keyword evidence="14" id="KW-0472">Membrane</keyword>
<dbReference type="InterPro" id="IPR038408">
    <property type="entry name" value="GNK2_sf"/>
</dbReference>
<keyword evidence="13" id="KW-1133">Transmembrane helix</keyword>
<evidence type="ECO:0000256" key="1">
    <source>
        <dbReference type="ARBA" id="ARBA00004251"/>
    </source>
</evidence>
<dbReference type="PANTHER" id="PTHR27002:SF181">
    <property type="entry name" value="RECEPTOR-LIKE SERINE_THREONINE-PROTEIN KINASE"/>
    <property type="match status" value="1"/>
</dbReference>
<dbReference type="GO" id="GO:0002229">
    <property type="term" value="P:defense response to oomycetes"/>
    <property type="evidence" value="ECO:0007669"/>
    <property type="project" value="UniProtKB-ARBA"/>
</dbReference>
<dbReference type="GO" id="GO:0005886">
    <property type="term" value="C:plasma membrane"/>
    <property type="evidence" value="ECO:0007669"/>
    <property type="project" value="UniProtKB-SubCell"/>
</dbReference>
<dbReference type="InterPro" id="IPR000719">
    <property type="entry name" value="Prot_kinase_dom"/>
</dbReference>
<evidence type="ECO:0000256" key="14">
    <source>
        <dbReference type="ARBA" id="ARBA00023136"/>
    </source>
</evidence>
<evidence type="ECO:0000256" key="12">
    <source>
        <dbReference type="ARBA" id="ARBA00022840"/>
    </source>
</evidence>
<keyword evidence="4" id="KW-1003">Cell membrane</keyword>
<organism evidence="21 22">
    <name type="scientific">Saponaria officinalis</name>
    <name type="common">Common soapwort</name>
    <name type="synonym">Lychnis saponaria</name>
    <dbReference type="NCBI Taxonomy" id="3572"/>
    <lineage>
        <taxon>Eukaryota</taxon>
        <taxon>Viridiplantae</taxon>
        <taxon>Streptophyta</taxon>
        <taxon>Embryophyta</taxon>
        <taxon>Tracheophyta</taxon>
        <taxon>Spermatophyta</taxon>
        <taxon>Magnoliopsida</taxon>
        <taxon>eudicotyledons</taxon>
        <taxon>Gunneridae</taxon>
        <taxon>Pentapetalae</taxon>
        <taxon>Caryophyllales</taxon>
        <taxon>Caryophyllaceae</taxon>
        <taxon>Caryophylleae</taxon>
        <taxon>Saponaria</taxon>
    </lineage>
</organism>
<dbReference type="FunFam" id="1.10.510.10:FF:000240">
    <property type="entry name" value="Lectin-domain containing receptor kinase A4.3"/>
    <property type="match status" value="1"/>
</dbReference>
<feature type="domain" description="Gnk2-homologous" evidence="20">
    <location>
        <begin position="25"/>
        <end position="128"/>
    </location>
</feature>
<name>A0AAW1KB18_SAPOF</name>
<keyword evidence="6" id="KW-0808">Transferase</keyword>
<evidence type="ECO:0000256" key="2">
    <source>
        <dbReference type="ARBA" id="ARBA00008536"/>
    </source>
</evidence>
<dbReference type="InterPro" id="IPR008271">
    <property type="entry name" value="Ser/Thr_kinase_AS"/>
</dbReference>
<dbReference type="AlphaFoldDB" id="A0AAW1KB18"/>
<proteinExistence type="inferred from homology"/>
<dbReference type="InterPro" id="IPR025558">
    <property type="entry name" value="DUF4283"/>
</dbReference>
<dbReference type="InterPro" id="IPR017441">
    <property type="entry name" value="Protein_kinase_ATP_BS"/>
</dbReference>
<dbReference type="Gene3D" id="3.30.200.20">
    <property type="entry name" value="Phosphorylase Kinase, domain 1"/>
    <property type="match status" value="1"/>
</dbReference>
<dbReference type="InterPro" id="IPR002902">
    <property type="entry name" value="GNK2"/>
</dbReference>
<feature type="domain" description="Protein kinase" evidence="19">
    <location>
        <begin position="315"/>
        <end position="576"/>
    </location>
</feature>
<keyword evidence="15" id="KW-0675">Receptor</keyword>
<sequence>MRPSNLIVALIFLQFVSIVLSQQNFTYYQCNDFYGTYKQKSSYQANLIKVLYMISLNTQIDYGFYNFSVGNDPNTVNAIALCRGDLTKTECSKCRYDATIKLPKLCPKEMEAIGWYPNCTLWYSTRPIFGINDKGIRFEIFNTVGEAPVPDNLDQVLVKLLASVNTRTSSGNTELKYAAEETSITSKGGNIYKIYALSQCNPDLSTKTCLTCLEYLTNLHFGCCGNETSAMFAGPSCGVRYEPYRFYNLIGRPLILPEISVTPSPAPAMSYAPLYTVSSKQPIDSSNDSENNVDISSIQSLQYDFGTVKAATDNFSEANELGRGGFGSVYKGKIPNGQEIAVKRLASNNSGQGEAEFKNEIALLAKLQHRNLVRLLGFCLEKKERILIYEFVPNASLDHFLFESTENEILEWSERRQIIGGITQGLVYLHEHSRLKIIHRDLKPANILLDSEMNPKIADFGLAKLFPSDETHEHASRIAGTFGYMAPEYTRYKQLSVKSDVYSFGILLLEIICGRRNSGYFEEEFVAGLVSLNLQIKNNKNTTETLISQKILENPQINPIPDVDDAQKMRSVHEIVGIPPIDMDALVSDAVPTDEVEIMADGTVDLIQFTAEDVKEELAFWKTAVYCFILGANPPWDVVEGFVYRVWAKHEIDEVAFLPNGVFLVRFKVEVGRDDVPQQGHFLFDNKPVIVKPWSEEVQLVKENVNMVPVWVRLLDLPLKFWGLCIPRIGGLLGEFIICDRATIEKTRLGFV</sequence>
<feature type="signal peptide" evidence="18">
    <location>
        <begin position="1"/>
        <end position="21"/>
    </location>
</feature>
<feature type="domain" description="Gnk2-homologous" evidence="20">
    <location>
        <begin position="135"/>
        <end position="246"/>
    </location>
</feature>
<reference evidence="21" key="1">
    <citation type="submission" date="2024-03" db="EMBL/GenBank/DDBJ databases">
        <title>WGS assembly of Saponaria officinalis var. Norfolk2.</title>
        <authorList>
            <person name="Jenkins J."/>
            <person name="Shu S."/>
            <person name="Grimwood J."/>
            <person name="Barry K."/>
            <person name="Goodstein D."/>
            <person name="Schmutz J."/>
            <person name="Leebens-Mack J."/>
            <person name="Osbourn A."/>
        </authorList>
    </citation>
    <scope>NUCLEOTIDE SEQUENCE [LARGE SCALE GENOMIC DNA]</scope>
    <source>
        <strain evidence="21">JIC</strain>
    </source>
</reference>
<keyword evidence="7" id="KW-0812">Transmembrane</keyword>
<dbReference type="Pfam" id="PF00069">
    <property type="entry name" value="Pkinase"/>
    <property type="match status" value="1"/>
</dbReference>
<dbReference type="FunFam" id="3.30.200.20:FF:000142">
    <property type="entry name" value="Cysteine-rich receptor-like protein kinase 10"/>
    <property type="match status" value="1"/>
</dbReference>
<evidence type="ECO:0000256" key="8">
    <source>
        <dbReference type="ARBA" id="ARBA00022729"/>
    </source>
</evidence>
<evidence type="ECO:0000256" key="16">
    <source>
        <dbReference type="ARBA" id="ARBA00023180"/>
    </source>
</evidence>
<evidence type="ECO:0000256" key="5">
    <source>
        <dbReference type="ARBA" id="ARBA00022527"/>
    </source>
</evidence>
<evidence type="ECO:0000256" key="10">
    <source>
        <dbReference type="ARBA" id="ARBA00022741"/>
    </source>
</evidence>
<evidence type="ECO:0000256" key="17">
    <source>
        <dbReference type="PROSITE-ProRule" id="PRU10141"/>
    </source>
</evidence>
<keyword evidence="5" id="KW-0723">Serine/threonine-protein kinase</keyword>
<dbReference type="PANTHER" id="PTHR27002">
    <property type="entry name" value="RECEPTOR-LIKE SERINE/THREONINE-PROTEIN KINASE SD1-8"/>
    <property type="match status" value="1"/>
</dbReference>
<dbReference type="EMBL" id="JBDFQZ010000006">
    <property type="protein sequence ID" value="KAK9714868.1"/>
    <property type="molecule type" value="Genomic_DNA"/>
</dbReference>
<dbReference type="PROSITE" id="PS00108">
    <property type="entry name" value="PROTEIN_KINASE_ST"/>
    <property type="match status" value="1"/>
</dbReference>
<evidence type="ECO:0000256" key="7">
    <source>
        <dbReference type="ARBA" id="ARBA00022692"/>
    </source>
</evidence>
<dbReference type="Gene3D" id="1.10.510.10">
    <property type="entry name" value="Transferase(Phosphotransferase) domain 1"/>
    <property type="match status" value="1"/>
</dbReference>
<protein>
    <submittedName>
        <fullName evidence="21">Uncharacterized protein</fullName>
    </submittedName>
</protein>
<feature type="chain" id="PRO_5043743843" evidence="18">
    <location>
        <begin position="22"/>
        <end position="752"/>
    </location>
</feature>
<keyword evidence="12 17" id="KW-0067">ATP-binding</keyword>
<dbReference type="PROSITE" id="PS00107">
    <property type="entry name" value="PROTEIN_KINASE_ATP"/>
    <property type="match status" value="1"/>
</dbReference>
<evidence type="ECO:0000256" key="4">
    <source>
        <dbReference type="ARBA" id="ARBA00022475"/>
    </source>
</evidence>
<evidence type="ECO:0000256" key="18">
    <source>
        <dbReference type="SAM" id="SignalP"/>
    </source>
</evidence>
<comment type="subcellular location">
    <subcellularLocation>
        <location evidence="1">Cell membrane</location>
        <topology evidence="1">Single-pass type I membrane protein</topology>
    </subcellularLocation>
</comment>
<evidence type="ECO:0000259" key="19">
    <source>
        <dbReference type="PROSITE" id="PS50011"/>
    </source>
</evidence>
<keyword evidence="10 17" id="KW-0547">Nucleotide-binding</keyword>
<dbReference type="Pfam" id="PF01657">
    <property type="entry name" value="Stress-antifung"/>
    <property type="match status" value="2"/>
</dbReference>
<dbReference type="PROSITE" id="PS51473">
    <property type="entry name" value="GNK2"/>
    <property type="match status" value="2"/>
</dbReference>
<dbReference type="PROSITE" id="PS50011">
    <property type="entry name" value="PROTEIN_KINASE_DOM"/>
    <property type="match status" value="1"/>
</dbReference>
<evidence type="ECO:0000256" key="15">
    <source>
        <dbReference type="ARBA" id="ARBA00023170"/>
    </source>
</evidence>
<keyword evidence="16" id="KW-0325">Glycoprotein</keyword>
<dbReference type="SMART" id="SM00220">
    <property type="entry name" value="S_TKc"/>
    <property type="match status" value="1"/>
</dbReference>
<evidence type="ECO:0000256" key="11">
    <source>
        <dbReference type="ARBA" id="ARBA00022777"/>
    </source>
</evidence>
<comment type="similarity">
    <text evidence="2">In the N-terminal section; belongs to the leguminous lectin family.</text>
</comment>
<comment type="similarity">
    <text evidence="3">In the C-terminal section; belongs to the protein kinase superfamily. Ser/Thr protein kinase family.</text>
</comment>
<dbReference type="GO" id="GO:0004674">
    <property type="term" value="F:protein serine/threonine kinase activity"/>
    <property type="evidence" value="ECO:0007669"/>
    <property type="project" value="UniProtKB-KW"/>
</dbReference>
<accession>A0AAW1KB18</accession>
<evidence type="ECO:0000313" key="21">
    <source>
        <dbReference type="EMBL" id="KAK9714868.1"/>
    </source>
</evidence>
<keyword evidence="11" id="KW-0418">Kinase</keyword>
<dbReference type="Pfam" id="PF14111">
    <property type="entry name" value="DUF4283"/>
    <property type="match status" value="1"/>
</dbReference>
<dbReference type="GO" id="GO:0005524">
    <property type="term" value="F:ATP binding"/>
    <property type="evidence" value="ECO:0007669"/>
    <property type="project" value="UniProtKB-UniRule"/>
</dbReference>
<dbReference type="CDD" id="cd14066">
    <property type="entry name" value="STKc_IRAK"/>
    <property type="match status" value="1"/>
</dbReference>
<gene>
    <name evidence="21" type="ORF">RND81_06G126400</name>
</gene>
<feature type="binding site" evidence="17">
    <location>
        <position position="343"/>
    </location>
    <ligand>
        <name>ATP</name>
        <dbReference type="ChEBI" id="CHEBI:30616"/>
    </ligand>
</feature>
<keyword evidence="22" id="KW-1185">Reference proteome</keyword>
<evidence type="ECO:0000256" key="6">
    <source>
        <dbReference type="ARBA" id="ARBA00022679"/>
    </source>
</evidence>
<comment type="caution">
    <text evidence="21">The sequence shown here is derived from an EMBL/GenBank/DDBJ whole genome shotgun (WGS) entry which is preliminary data.</text>
</comment>
<dbReference type="Gene3D" id="3.30.430.20">
    <property type="entry name" value="Gnk2 domain, C-X8-C-X2-C motif"/>
    <property type="match status" value="2"/>
</dbReference>
<dbReference type="Proteomes" id="UP001443914">
    <property type="component" value="Unassembled WGS sequence"/>
</dbReference>
<keyword evidence="9" id="KW-0677">Repeat</keyword>
<dbReference type="CDD" id="cd23509">
    <property type="entry name" value="Gnk2-like"/>
    <property type="match status" value="2"/>
</dbReference>
<keyword evidence="8 18" id="KW-0732">Signal</keyword>